<evidence type="ECO:0000313" key="3">
    <source>
        <dbReference type="Proteomes" id="UP000199518"/>
    </source>
</evidence>
<dbReference type="InterPro" id="IPR037523">
    <property type="entry name" value="VOC_core"/>
</dbReference>
<dbReference type="OrthoDB" id="214074at2"/>
<reference evidence="3" key="1">
    <citation type="submission" date="2016-10" db="EMBL/GenBank/DDBJ databases">
        <authorList>
            <person name="Varghese N."/>
            <person name="Submissions S."/>
        </authorList>
    </citation>
    <scope>NUCLEOTIDE SEQUENCE [LARGE SCALE GENOMIC DNA]</scope>
    <source>
        <strain evidence="3">DSM 26348</strain>
    </source>
</reference>
<dbReference type="EMBL" id="FOQD01000008">
    <property type="protein sequence ID" value="SFI38755.1"/>
    <property type="molecule type" value="Genomic_DNA"/>
</dbReference>
<dbReference type="PROSITE" id="PS51819">
    <property type="entry name" value="VOC"/>
    <property type="match status" value="1"/>
</dbReference>
<dbReference type="InterPro" id="IPR029068">
    <property type="entry name" value="Glyas_Bleomycin-R_OHBP_Dase"/>
</dbReference>
<evidence type="ECO:0000313" key="2">
    <source>
        <dbReference type="EMBL" id="SFI38755.1"/>
    </source>
</evidence>
<sequence>MPRIRNLVPVLLVRDLDSSIRFYVDVLGFHKQWRQSTPDAGENCLLNHGTVDLLLSTGPHLGSTPQFTGTFYLSMFDVDEFYEQIRDRADVVWPLQTMPMGQREFGIRDPDGYVLAFAEIV</sequence>
<organism evidence="2 3">
    <name type="scientific">Planctomicrobium piriforme</name>
    <dbReference type="NCBI Taxonomy" id="1576369"/>
    <lineage>
        <taxon>Bacteria</taxon>
        <taxon>Pseudomonadati</taxon>
        <taxon>Planctomycetota</taxon>
        <taxon>Planctomycetia</taxon>
        <taxon>Planctomycetales</taxon>
        <taxon>Planctomycetaceae</taxon>
        <taxon>Planctomicrobium</taxon>
    </lineage>
</organism>
<dbReference type="InterPro" id="IPR004360">
    <property type="entry name" value="Glyas_Fos-R_dOase_dom"/>
</dbReference>
<dbReference type="Pfam" id="PF00903">
    <property type="entry name" value="Glyoxalase"/>
    <property type="match status" value="1"/>
</dbReference>
<dbReference type="SUPFAM" id="SSF54593">
    <property type="entry name" value="Glyoxalase/Bleomycin resistance protein/Dihydroxybiphenyl dioxygenase"/>
    <property type="match status" value="1"/>
</dbReference>
<dbReference type="Gene3D" id="3.10.180.10">
    <property type="entry name" value="2,3-Dihydroxybiphenyl 1,2-Dioxygenase, domain 1"/>
    <property type="match status" value="1"/>
</dbReference>
<gene>
    <name evidence="2" type="ORF">SAMN05421753_108179</name>
</gene>
<evidence type="ECO:0000259" key="1">
    <source>
        <dbReference type="PROSITE" id="PS51819"/>
    </source>
</evidence>
<proteinExistence type="predicted"/>
<name>A0A1I3HSQ6_9PLAN</name>
<dbReference type="AlphaFoldDB" id="A0A1I3HSQ6"/>
<dbReference type="STRING" id="1576369.SAMN05421753_108179"/>
<dbReference type="RefSeq" id="WP_092050498.1">
    <property type="nucleotide sequence ID" value="NZ_FOQD01000008.1"/>
</dbReference>
<accession>A0A1I3HSQ6</accession>
<feature type="domain" description="VOC" evidence="1">
    <location>
        <begin position="3"/>
        <end position="120"/>
    </location>
</feature>
<dbReference type="Proteomes" id="UP000199518">
    <property type="component" value="Unassembled WGS sequence"/>
</dbReference>
<keyword evidence="3" id="KW-1185">Reference proteome</keyword>
<protein>
    <submittedName>
        <fullName evidence="2">Uncharacterized conserved protein PhnB, glyoxalase superfamily</fullName>
    </submittedName>
</protein>